<dbReference type="InterPro" id="IPR045864">
    <property type="entry name" value="aa-tRNA-synth_II/BPL/LPL"/>
</dbReference>
<feature type="domain" description="BPL/LPL catalytic" evidence="1">
    <location>
        <begin position="35"/>
        <end position="226"/>
    </location>
</feature>
<dbReference type="CDD" id="cd16443">
    <property type="entry name" value="LplA"/>
    <property type="match status" value="1"/>
</dbReference>
<organism evidence="2 3">
    <name type="scientific">Sulfuriferula nivalis</name>
    <dbReference type="NCBI Taxonomy" id="2675298"/>
    <lineage>
        <taxon>Bacteria</taxon>
        <taxon>Pseudomonadati</taxon>
        <taxon>Pseudomonadota</taxon>
        <taxon>Betaproteobacteria</taxon>
        <taxon>Nitrosomonadales</taxon>
        <taxon>Sulfuricellaceae</taxon>
        <taxon>Sulfuriferula</taxon>
    </lineage>
</organism>
<evidence type="ECO:0000313" key="2">
    <source>
        <dbReference type="EMBL" id="BBP02013.1"/>
    </source>
</evidence>
<protein>
    <recommendedName>
        <fullName evidence="1">BPL/LPL catalytic domain-containing protein</fullName>
    </recommendedName>
</protein>
<dbReference type="InterPro" id="IPR004143">
    <property type="entry name" value="BPL_LPL_catalytic"/>
</dbReference>
<dbReference type="PROSITE" id="PS51733">
    <property type="entry name" value="BPL_LPL_CATALYTIC"/>
    <property type="match status" value="1"/>
</dbReference>
<dbReference type="Gene3D" id="3.30.930.10">
    <property type="entry name" value="Bira Bifunctional Protein, Domain 2"/>
    <property type="match status" value="1"/>
</dbReference>
<name>A0A809SAI0_9PROT</name>
<dbReference type="InterPro" id="IPR050664">
    <property type="entry name" value="Octanoyltrans_LipM/LipL"/>
</dbReference>
<keyword evidence="3" id="KW-1185">Reference proteome</keyword>
<accession>A0A809SAI0</accession>
<dbReference type="SUPFAM" id="SSF55681">
    <property type="entry name" value="Class II aaRS and biotin synthetases"/>
    <property type="match status" value="1"/>
</dbReference>
<reference evidence="3" key="1">
    <citation type="submission" date="2019-11" db="EMBL/GenBank/DDBJ databases">
        <title>Isolation and characterization of a novel species in the genus Sulfuriferula.</title>
        <authorList>
            <person name="Mochizuki J."/>
            <person name="Kojima H."/>
            <person name="Fukui M."/>
        </authorList>
    </citation>
    <scope>NUCLEOTIDE SEQUENCE [LARGE SCALE GENOMIC DNA]</scope>
    <source>
        <strain evidence="3">SGTM</strain>
    </source>
</reference>
<evidence type="ECO:0000313" key="3">
    <source>
        <dbReference type="Proteomes" id="UP000463939"/>
    </source>
</evidence>
<sequence>MSDAKQTWRLLDTGTQPAANNIALNRALLEARQTNQAPNTLRFLGFEPCALLGFHQSAAQELNLEYCADHDIEIQRRITGGGAIYFDTTQIGWELYLDKQTLGTADMTAISSRICTAVAKGISSLGVDAKFRPRNDIEVDGRKISGTGGAFDGDALMYQGTLLISFDVEKMLRILNIPAEKLSDKAILSARERVTNLETLLGYVPERAIVIAALQQAVENEFNVDFVSGELNAIEQELYGEAIKEIDHPEWIGMIDLPESDRPTLTASQKFAAGLLQVNIAYDQVKQRIKQVWFSGDVFISPRRTLVDLEAVLRDSHVDNVDVIVLDFFKKRHVDMLTLTPENILGLIKMAIQPAEVVA</sequence>
<dbReference type="AlphaFoldDB" id="A0A809SAI0"/>
<dbReference type="KEGG" id="sniv:SFSGTM_27210"/>
<dbReference type="PANTHER" id="PTHR43679">
    <property type="entry name" value="OCTANOYLTRANSFERASE LIPM-RELATED"/>
    <property type="match status" value="1"/>
</dbReference>
<gene>
    <name evidence="2" type="ORF">SFSGTM_27210</name>
</gene>
<dbReference type="PANTHER" id="PTHR43679:SF2">
    <property type="entry name" value="OCTANOYL-[GCVH]:PROTEIN N-OCTANOYLTRANSFERASE"/>
    <property type="match status" value="1"/>
</dbReference>
<dbReference type="Proteomes" id="UP000463939">
    <property type="component" value="Chromosome"/>
</dbReference>
<dbReference type="EMBL" id="AP021881">
    <property type="protein sequence ID" value="BBP02013.1"/>
    <property type="molecule type" value="Genomic_DNA"/>
</dbReference>
<dbReference type="Gene3D" id="3.30.390.50">
    <property type="entry name" value="CO dehydrogenase flavoprotein, C-terminal domain"/>
    <property type="match status" value="1"/>
</dbReference>
<evidence type="ECO:0000259" key="1">
    <source>
        <dbReference type="PROSITE" id="PS51733"/>
    </source>
</evidence>
<dbReference type="Pfam" id="PF21948">
    <property type="entry name" value="LplA-B_cat"/>
    <property type="match status" value="1"/>
</dbReference>
<proteinExistence type="predicted"/>